<feature type="non-terminal residue" evidence="2">
    <location>
        <position position="112"/>
    </location>
</feature>
<proteinExistence type="predicted"/>
<dbReference type="AlphaFoldDB" id="A0A0K2U3A0"/>
<feature type="transmembrane region" description="Helical" evidence="1">
    <location>
        <begin position="72"/>
        <end position="96"/>
    </location>
</feature>
<reference evidence="2" key="1">
    <citation type="submission" date="2014-05" db="EMBL/GenBank/DDBJ databases">
        <authorList>
            <person name="Chronopoulou M."/>
        </authorList>
    </citation>
    <scope>NUCLEOTIDE SEQUENCE</scope>
    <source>
        <tissue evidence="2">Whole organism</tissue>
    </source>
</reference>
<evidence type="ECO:0000313" key="2">
    <source>
        <dbReference type="EMBL" id="CDW32688.1"/>
    </source>
</evidence>
<dbReference type="EMBL" id="HACA01015327">
    <property type="protein sequence ID" value="CDW32688.1"/>
    <property type="molecule type" value="Transcribed_RNA"/>
</dbReference>
<keyword evidence="1" id="KW-0812">Transmembrane</keyword>
<accession>A0A0K2U3A0</accession>
<name>A0A0K2U3A0_LEPSM</name>
<sequence>GEVKSIERFSLYFDNKMNIMVQLNDFQNFIDIFYDCPTRSCLIFDVYITRTESLEPPLCCCIRYIIRSMNPLLHLFSLVVVILKNISIFLFFTSIWEGCNMQLASPNIKLQM</sequence>
<protein>
    <submittedName>
        <fullName evidence="2">Uncharacterized protein</fullName>
    </submittedName>
</protein>
<keyword evidence="1" id="KW-0472">Membrane</keyword>
<keyword evidence="1" id="KW-1133">Transmembrane helix</keyword>
<evidence type="ECO:0000256" key="1">
    <source>
        <dbReference type="SAM" id="Phobius"/>
    </source>
</evidence>
<feature type="non-terminal residue" evidence="2">
    <location>
        <position position="1"/>
    </location>
</feature>
<organism evidence="2">
    <name type="scientific">Lepeophtheirus salmonis</name>
    <name type="common">Salmon louse</name>
    <name type="synonym">Caligus salmonis</name>
    <dbReference type="NCBI Taxonomy" id="72036"/>
    <lineage>
        <taxon>Eukaryota</taxon>
        <taxon>Metazoa</taxon>
        <taxon>Ecdysozoa</taxon>
        <taxon>Arthropoda</taxon>
        <taxon>Crustacea</taxon>
        <taxon>Multicrustacea</taxon>
        <taxon>Hexanauplia</taxon>
        <taxon>Copepoda</taxon>
        <taxon>Siphonostomatoida</taxon>
        <taxon>Caligidae</taxon>
        <taxon>Lepeophtheirus</taxon>
    </lineage>
</organism>